<name>A0A7N0RGH4_KALFE</name>
<keyword evidence="1" id="KW-1133">Transmembrane helix</keyword>
<dbReference type="Proteomes" id="UP000594263">
    <property type="component" value="Unplaced"/>
</dbReference>
<keyword evidence="1" id="KW-0472">Membrane</keyword>
<proteinExistence type="predicted"/>
<evidence type="ECO:0000256" key="1">
    <source>
        <dbReference type="SAM" id="Phobius"/>
    </source>
</evidence>
<dbReference type="Gramene" id="Kaladp0011s0190.1.v1.1">
    <property type="protein sequence ID" value="Kaladp0011s0190.1.v1.1.CDS.1"/>
    <property type="gene ID" value="Kaladp0011s0190.v1.1"/>
</dbReference>
<dbReference type="EnsemblPlants" id="Kaladp0011s0190.1.v1.1">
    <property type="protein sequence ID" value="Kaladp0011s0190.1.v1.1.CDS.1"/>
    <property type="gene ID" value="Kaladp0011s0190.v1.1"/>
</dbReference>
<dbReference type="AlphaFoldDB" id="A0A7N0RGH4"/>
<accession>A0A7N0RGH4</accession>
<feature type="transmembrane region" description="Helical" evidence="1">
    <location>
        <begin position="26"/>
        <end position="44"/>
    </location>
</feature>
<sequence length="97" mass="10807">MRLRDAERLSSGIGMVRICPVSLGKWLFPFLGFDLFFMGLFSAGKKDQRRSQRLTEESEHTQSIVQRVLSAGACSLLCLSPHSLLLSFLPSLSCCNL</sequence>
<evidence type="ECO:0000313" key="3">
    <source>
        <dbReference type="Proteomes" id="UP000594263"/>
    </source>
</evidence>
<organism evidence="2 3">
    <name type="scientific">Kalanchoe fedtschenkoi</name>
    <name type="common">Lavender scallops</name>
    <name type="synonym">South American air plant</name>
    <dbReference type="NCBI Taxonomy" id="63787"/>
    <lineage>
        <taxon>Eukaryota</taxon>
        <taxon>Viridiplantae</taxon>
        <taxon>Streptophyta</taxon>
        <taxon>Embryophyta</taxon>
        <taxon>Tracheophyta</taxon>
        <taxon>Spermatophyta</taxon>
        <taxon>Magnoliopsida</taxon>
        <taxon>eudicotyledons</taxon>
        <taxon>Gunneridae</taxon>
        <taxon>Pentapetalae</taxon>
        <taxon>Saxifragales</taxon>
        <taxon>Crassulaceae</taxon>
        <taxon>Kalanchoe</taxon>
    </lineage>
</organism>
<protein>
    <submittedName>
        <fullName evidence="2">Uncharacterized protein</fullName>
    </submittedName>
</protein>
<reference evidence="2" key="1">
    <citation type="submission" date="2021-01" db="UniProtKB">
        <authorList>
            <consortium name="EnsemblPlants"/>
        </authorList>
    </citation>
    <scope>IDENTIFICATION</scope>
</reference>
<evidence type="ECO:0000313" key="2">
    <source>
        <dbReference type="EnsemblPlants" id="Kaladp0011s0190.1.v1.1.CDS.1"/>
    </source>
</evidence>
<keyword evidence="1" id="KW-0812">Transmembrane</keyword>
<keyword evidence="3" id="KW-1185">Reference proteome</keyword>